<evidence type="ECO:0000256" key="12">
    <source>
        <dbReference type="ARBA" id="ARBA00023160"/>
    </source>
</evidence>
<feature type="domain" description="Ketosynthase family 3 (KS3)" evidence="15">
    <location>
        <begin position="1"/>
        <end position="232"/>
    </location>
</feature>
<dbReference type="Pfam" id="PF02801">
    <property type="entry name" value="Ketoacyl-synt_C"/>
    <property type="match status" value="1"/>
</dbReference>
<keyword evidence="5" id="KW-0808">Transferase</keyword>
<keyword evidence="12" id="KW-0275">Fatty acid biosynthesis</keyword>
<evidence type="ECO:0000256" key="9">
    <source>
        <dbReference type="ARBA" id="ARBA00023002"/>
    </source>
</evidence>
<dbReference type="InterPro" id="IPR018201">
    <property type="entry name" value="Ketoacyl_synth_AS"/>
</dbReference>
<evidence type="ECO:0000256" key="8">
    <source>
        <dbReference type="ARBA" id="ARBA00022857"/>
    </source>
</evidence>
<dbReference type="PROSITE" id="PS52004">
    <property type="entry name" value="KS3_2"/>
    <property type="match status" value="1"/>
</dbReference>
<name>A0A8J2P926_9HEXA</name>
<keyword evidence="7" id="KW-0276">Fatty acid metabolism</keyword>
<dbReference type="GO" id="GO:0006633">
    <property type="term" value="P:fatty acid biosynthetic process"/>
    <property type="evidence" value="ECO:0007669"/>
    <property type="project" value="UniProtKB-KW"/>
</dbReference>
<dbReference type="Proteomes" id="UP000708208">
    <property type="component" value="Unassembled WGS sequence"/>
</dbReference>
<evidence type="ECO:0000256" key="5">
    <source>
        <dbReference type="ARBA" id="ARBA00022679"/>
    </source>
</evidence>
<keyword evidence="3" id="KW-0596">Phosphopantetheine</keyword>
<evidence type="ECO:0000256" key="7">
    <source>
        <dbReference type="ARBA" id="ARBA00022832"/>
    </source>
</evidence>
<dbReference type="EMBL" id="CAJVCH010442273">
    <property type="protein sequence ID" value="CAG7819206.1"/>
    <property type="molecule type" value="Genomic_DNA"/>
</dbReference>
<keyword evidence="4" id="KW-0444">Lipid biosynthesis</keyword>
<keyword evidence="8" id="KW-0521">NADP</keyword>
<reference evidence="16" key="1">
    <citation type="submission" date="2021-06" db="EMBL/GenBank/DDBJ databases">
        <authorList>
            <person name="Hodson N. C."/>
            <person name="Mongue J. A."/>
            <person name="Jaron S. K."/>
        </authorList>
    </citation>
    <scope>NUCLEOTIDE SEQUENCE</scope>
</reference>
<evidence type="ECO:0000256" key="11">
    <source>
        <dbReference type="ARBA" id="ARBA00023098"/>
    </source>
</evidence>
<dbReference type="InterPro" id="IPR050091">
    <property type="entry name" value="PKS_NRPS_Biosynth_Enz"/>
</dbReference>
<dbReference type="EC" id="2.3.1.85" evidence="1"/>
<evidence type="ECO:0000256" key="1">
    <source>
        <dbReference type="ARBA" id="ARBA00012873"/>
    </source>
</evidence>
<keyword evidence="10" id="KW-0520">NAD</keyword>
<keyword evidence="13" id="KW-0511">Multifunctional enzyme</keyword>
<evidence type="ECO:0000256" key="6">
    <source>
        <dbReference type="ARBA" id="ARBA00022801"/>
    </source>
</evidence>
<feature type="non-terminal residue" evidence="16">
    <location>
        <position position="232"/>
    </location>
</feature>
<dbReference type="InterPro" id="IPR014031">
    <property type="entry name" value="Ketoacyl_synth_C"/>
</dbReference>
<evidence type="ECO:0000313" key="16">
    <source>
        <dbReference type="EMBL" id="CAG7819206.1"/>
    </source>
</evidence>
<comment type="caution">
    <text evidence="16">The sequence shown here is derived from an EMBL/GenBank/DDBJ whole genome shotgun (WGS) entry which is preliminary data.</text>
</comment>
<dbReference type="OrthoDB" id="329835at2759"/>
<evidence type="ECO:0000256" key="4">
    <source>
        <dbReference type="ARBA" id="ARBA00022516"/>
    </source>
</evidence>
<keyword evidence="9" id="KW-0560">Oxidoreductase</keyword>
<proteinExistence type="predicted"/>
<dbReference type="PANTHER" id="PTHR43775:SF7">
    <property type="entry name" value="FATTY ACID SYNTHASE"/>
    <property type="match status" value="1"/>
</dbReference>
<evidence type="ECO:0000259" key="15">
    <source>
        <dbReference type="PROSITE" id="PS52004"/>
    </source>
</evidence>
<evidence type="ECO:0000256" key="14">
    <source>
        <dbReference type="ARBA" id="ARBA00044883"/>
    </source>
</evidence>
<dbReference type="SMART" id="SM00825">
    <property type="entry name" value="PKS_KS"/>
    <property type="match status" value="1"/>
</dbReference>
<evidence type="ECO:0000256" key="2">
    <source>
        <dbReference type="ARBA" id="ARBA00018769"/>
    </source>
</evidence>
<evidence type="ECO:0000313" key="17">
    <source>
        <dbReference type="Proteomes" id="UP000708208"/>
    </source>
</evidence>
<dbReference type="InterPro" id="IPR020841">
    <property type="entry name" value="PKS_Beta-ketoAc_synthase_dom"/>
</dbReference>
<organism evidence="16 17">
    <name type="scientific">Allacma fusca</name>
    <dbReference type="NCBI Taxonomy" id="39272"/>
    <lineage>
        <taxon>Eukaryota</taxon>
        <taxon>Metazoa</taxon>
        <taxon>Ecdysozoa</taxon>
        <taxon>Arthropoda</taxon>
        <taxon>Hexapoda</taxon>
        <taxon>Collembola</taxon>
        <taxon>Symphypleona</taxon>
        <taxon>Sminthuridae</taxon>
        <taxon>Allacma</taxon>
    </lineage>
</organism>
<protein>
    <recommendedName>
        <fullName evidence="2">Fatty acid synthase</fullName>
        <ecNumber evidence="1">2.3.1.85</ecNumber>
    </recommendedName>
</protein>
<gene>
    <name evidence="16" type="ORF">AFUS01_LOCUS29668</name>
</gene>
<dbReference type="AlphaFoldDB" id="A0A8J2P926"/>
<dbReference type="GO" id="GO:0016787">
    <property type="term" value="F:hydrolase activity"/>
    <property type="evidence" value="ECO:0007669"/>
    <property type="project" value="UniProtKB-KW"/>
</dbReference>
<dbReference type="GO" id="GO:0004312">
    <property type="term" value="F:fatty acid synthase activity"/>
    <property type="evidence" value="ECO:0007669"/>
    <property type="project" value="UniProtKB-EC"/>
</dbReference>
<dbReference type="Pfam" id="PF00109">
    <property type="entry name" value="ketoacyl-synt"/>
    <property type="match status" value="1"/>
</dbReference>
<evidence type="ECO:0000256" key="13">
    <source>
        <dbReference type="ARBA" id="ARBA00023268"/>
    </source>
</evidence>
<dbReference type="PANTHER" id="PTHR43775">
    <property type="entry name" value="FATTY ACID SYNTHASE"/>
    <property type="match status" value="1"/>
</dbReference>
<dbReference type="PROSITE" id="PS00606">
    <property type="entry name" value="KS3_1"/>
    <property type="match status" value="1"/>
</dbReference>
<evidence type="ECO:0000256" key="3">
    <source>
        <dbReference type="ARBA" id="ARBA00022450"/>
    </source>
</evidence>
<keyword evidence="6" id="KW-0378">Hydrolase</keyword>
<accession>A0A8J2P926</accession>
<sequence>MLETTYEAIVDAGINPVEIQGSRTGVFVSGSDGTTLAILSRSTPADKINKYALLGNAGSMNANRLSYTFNLNGPSYVVDAACSSSSLAIHEALLSIRTGCCDAAIVAGATTHHDPMVSQYFHALQMTSEDGKCKSFDASADGYVRAEAAVAIYICKRQVARRAYGTLVHTTTNNDGYKEQGITFPSRILQESVIRQLYKDTGISPLEVDYIEAHGTGTKAGDPEELSAITNV</sequence>
<dbReference type="GO" id="GO:0004315">
    <property type="term" value="F:3-oxoacyl-[acyl-carrier-protein] synthase activity"/>
    <property type="evidence" value="ECO:0007669"/>
    <property type="project" value="InterPro"/>
</dbReference>
<dbReference type="GO" id="GO:0016491">
    <property type="term" value="F:oxidoreductase activity"/>
    <property type="evidence" value="ECO:0007669"/>
    <property type="project" value="UniProtKB-KW"/>
</dbReference>
<dbReference type="CDD" id="cd00833">
    <property type="entry name" value="PKS"/>
    <property type="match status" value="1"/>
</dbReference>
<keyword evidence="11" id="KW-0443">Lipid metabolism</keyword>
<keyword evidence="17" id="KW-1185">Reference proteome</keyword>
<comment type="catalytic activity">
    <reaction evidence="14">
        <text>acetyl-CoA + n malonyl-CoA + 2n NADPH + 2n H(+) = a long-chain fatty acid + (n+1) CoA + n CO2 + 2n NADP(+).</text>
        <dbReference type="EC" id="2.3.1.85"/>
    </reaction>
</comment>
<dbReference type="InterPro" id="IPR014030">
    <property type="entry name" value="Ketoacyl_synth_N"/>
</dbReference>
<evidence type="ECO:0000256" key="10">
    <source>
        <dbReference type="ARBA" id="ARBA00023027"/>
    </source>
</evidence>